<reference evidence="3" key="1">
    <citation type="submission" date="2017-08" db="EMBL/GenBank/DDBJ databases">
        <title>A dynamic microbial community with high functional redundancy inhabits the cold, oxic subseafloor aquifer.</title>
        <authorList>
            <person name="Tully B.J."/>
            <person name="Wheat C.G."/>
            <person name="Glazer B.T."/>
            <person name="Huber J.A."/>
        </authorList>
    </citation>
    <scope>NUCLEOTIDE SEQUENCE [LARGE SCALE GENOMIC DNA]</scope>
</reference>
<feature type="domain" description="Magnetotaxis protein MtxA middle immunoglobulin-like" evidence="1">
    <location>
        <begin position="86"/>
        <end position="152"/>
    </location>
</feature>
<dbReference type="AlphaFoldDB" id="A0A2A4T2J1"/>
<evidence type="ECO:0000313" key="2">
    <source>
        <dbReference type="EMBL" id="PCI27850.1"/>
    </source>
</evidence>
<comment type="caution">
    <text evidence="2">The sequence shown here is derived from an EMBL/GenBank/DDBJ whole genome shotgun (WGS) entry which is preliminary data.</text>
</comment>
<proteinExistence type="predicted"/>
<protein>
    <recommendedName>
        <fullName evidence="1">Magnetotaxis protein MtxA middle immunoglobulin-like domain-containing protein</fullName>
    </recommendedName>
</protein>
<evidence type="ECO:0000259" key="1">
    <source>
        <dbReference type="Pfam" id="PF22433"/>
    </source>
</evidence>
<name>A0A2A4T2J1_9DELT</name>
<dbReference type="InterPro" id="IPR054359">
    <property type="entry name" value="MtxA_M_Ig-like"/>
</dbReference>
<sequence length="197" mass="23361">MKSSIGLFLIVVLVILFGSLFLGNFEERLYAFSFSNILESSTKMEGQEVLIEENSVLFSGLLDYWKTLSRSKEIRRREKPSNFEFSLPDEVVLNDSFPHLVWENLGVQYRYELQIGENHYWVPSTQEKMVRIRLWPFQGRKEVRITLYEGTRKIKCITLDGNREQQDYHVRWQGADEQAKLMNQLDFLRRENSDQPL</sequence>
<dbReference type="Proteomes" id="UP000218113">
    <property type="component" value="Unassembled WGS sequence"/>
</dbReference>
<organism evidence="2 3">
    <name type="scientific">SAR324 cluster bacterium</name>
    <dbReference type="NCBI Taxonomy" id="2024889"/>
    <lineage>
        <taxon>Bacteria</taxon>
        <taxon>Deltaproteobacteria</taxon>
        <taxon>SAR324 cluster</taxon>
    </lineage>
</organism>
<accession>A0A2A4T2J1</accession>
<dbReference type="Pfam" id="PF22433">
    <property type="entry name" value="MtxA_IG-like"/>
    <property type="match status" value="1"/>
</dbReference>
<dbReference type="EMBL" id="NVSR01000047">
    <property type="protein sequence ID" value="PCI27850.1"/>
    <property type="molecule type" value="Genomic_DNA"/>
</dbReference>
<feature type="non-terminal residue" evidence="2">
    <location>
        <position position="197"/>
    </location>
</feature>
<gene>
    <name evidence="2" type="ORF">COB67_07615</name>
</gene>
<evidence type="ECO:0000313" key="3">
    <source>
        <dbReference type="Proteomes" id="UP000218113"/>
    </source>
</evidence>